<feature type="compositionally biased region" description="Polar residues" evidence="5">
    <location>
        <begin position="578"/>
        <end position="588"/>
    </location>
</feature>
<feature type="compositionally biased region" description="Low complexity" evidence="5">
    <location>
        <begin position="486"/>
        <end position="495"/>
    </location>
</feature>
<reference evidence="8" key="1">
    <citation type="submission" date="2021-01" db="UniProtKB">
        <authorList>
            <consortium name="EnsemblMetazoa"/>
        </authorList>
    </citation>
    <scope>IDENTIFICATION</scope>
</reference>
<sequence length="808" mass="89146">MELFCFKMILLPCILLTGFFFGDIKTNTIEVNRKNGLSFGDNYVPPGGIAECSRYGGVEFFSTSCQCKNAQGILGTFTDQCDYDLKASSGCGWQIHQSNSPFYMDSATDILNQVFIGTDKTTFVTNCKDIAYLGAKILENGEWNSFAADHFDTVKIGNRYQLKWVNGQQPNTQTWTANYVGQLFKINLGCVPLEGGQPQPSCLLVKIKGKREYTIGDLPTTTPIIPTTTTPQNTTPGLTDQPTSPTTTTPKDGTTPFIDPPITTTTITGEEDDDDPAGVVIGVLFGIIFFIILVLLIICCLHKNEKIDASIMVNKIPVKKARLYFQDHETNNNTKWFGKGVERQPTAQPNHYTNPAVTLNRDTVDAPGNPPRKLSFVQNAKNKIFGKKTQDTSVVIENDNTYEEIEQFQKDRPSYVDITEPPRTPTNPSSPGNELTVPGLGGLSIEEDIYATPDKSPALPLKGDTLSLANGHYKIPTGRYDKASLKKSNSNASSLDGWGKDEFDDHDEDLEVEEEKKDRYLPAEGENDSYLGDEDLEVSSQEPIEDCKQPTNIPPPKKPSTASNDYRELELPPVPPQAQESLPGSKRTSIGGLPPIPDQAPSPPQGTNRPPIPGNRPNIPAGRQRPSLGSLPRQQTLPDGTNTRQPSVPDYKDNELPSPPTSQNQQPRSRKASLPAFLSKTKSNEPRSRKQSLPPPAISNPVRKPSFQDYKNNIVPIPEPPTEETRYPGQDIYIADSDINRSLKQRKPGLPVVSTTATPNKEESPKEDTNGDKDDDVFEDENDDRYQELGNDGNNQDIYVDLKEAGQE</sequence>
<evidence type="ECO:0000256" key="3">
    <source>
        <dbReference type="ARBA" id="ARBA00022989"/>
    </source>
</evidence>
<dbReference type="PANTHER" id="PTHR15549">
    <property type="entry name" value="PAIRED IMMUNOGLOBULIN-LIKE TYPE 2 RECEPTOR"/>
    <property type="match status" value="1"/>
</dbReference>
<dbReference type="GO" id="GO:0016020">
    <property type="term" value="C:membrane"/>
    <property type="evidence" value="ECO:0007669"/>
    <property type="project" value="UniProtKB-SubCell"/>
</dbReference>
<evidence type="ECO:0000256" key="5">
    <source>
        <dbReference type="SAM" id="MobiDB-lite"/>
    </source>
</evidence>
<organism evidence="8 9">
    <name type="scientific">Clytia hemisphaerica</name>
    <dbReference type="NCBI Taxonomy" id="252671"/>
    <lineage>
        <taxon>Eukaryota</taxon>
        <taxon>Metazoa</taxon>
        <taxon>Cnidaria</taxon>
        <taxon>Hydrozoa</taxon>
        <taxon>Hydroidolina</taxon>
        <taxon>Leptothecata</taxon>
        <taxon>Obeliida</taxon>
        <taxon>Clytiidae</taxon>
        <taxon>Clytia</taxon>
    </lineage>
</organism>
<feature type="region of interest" description="Disordered" evidence="5">
    <location>
        <begin position="220"/>
        <end position="259"/>
    </location>
</feature>
<dbReference type="EnsemblMetazoa" id="CLYHEMT008742.1">
    <property type="protein sequence ID" value="CLYHEMP008742.1"/>
    <property type="gene ID" value="CLYHEMG008742"/>
</dbReference>
<evidence type="ECO:0000313" key="9">
    <source>
        <dbReference type="Proteomes" id="UP000594262"/>
    </source>
</evidence>
<evidence type="ECO:0000256" key="2">
    <source>
        <dbReference type="ARBA" id="ARBA00022692"/>
    </source>
</evidence>
<feature type="compositionally biased region" description="Acidic residues" evidence="5">
    <location>
        <begin position="504"/>
        <end position="513"/>
    </location>
</feature>
<proteinExistence type="predicted"/>
<keyword evidence="2 6" id="KW-0812">Transmembrane</keyword>
<feature type="compositionally biased region" description="Acidic residues" evidence="5">
    <location>
        <begin position="525"/>
        <end position="537"/>
    </location>
</feature>
<keyword evidence="3 6" id="KW-1133">Transmembrane helix</keyword>
<dbReference type="Proteomes" id="UP000594262">
    <property type="component" value="Unplaced"/>
</dbReference>
<dbReference type="GO" id="GO:0071944">
    <property type="term" value="C:cell periphery"/>
    <property type="evidence" value="ECO:0007669"/>
    <property type="project" value="UniProtKB-ARBA"/>
</dbReference>
<dbReference type="RefSeq" id="XP_066910414.1">
    <property type="nucleotide sequence ID" value="XM_067054313.1"/>
</dbReference>
<feature type="region of interest" description="Disordered" evidence="5">
    <location>
        <begin position="483"/>
        <end position="808"/>
    </location>
</feature>
<evidence type="ECO:0000256" key="1">
    <source>
        <dbReference type="ARBA" id="ARBA00004167"/>
    </source>
</evidence>
<feature type="transmembrane region" description="Helical" evidence="6">
    <location>
        <begin position="277"/>
        <end position="301"/>
    </location>
</feature>
<evidence type="ECO:0000256" key="6">
    <source>
        <dbReference type="SAM" id="Phobius"/>
    </source>
</evidence>
<comment type="subcellular location">
    <subcellularLocation>
        <location evidence="1">Membrane</location>
        <topology evidence="1">Single-pass membrane protein</topology>
    </subcellularLocation>
</comment>
<feature type="compositionally biased region" description="Polar residues" evidence="5">
    <location>
        <begin position="632"/>
        <end position="646"/>
    </location>
</feature>
<keyword evidence="4 6" id="KW-0472">Membrane</keyword>
<evidence type="ECO:0000256" key="4">
    <source>
        <dbReference type="ARBA" id="ARBA00023136"/>
    </source>
</evidence>
<dbReference type="InterPro" id="IPR051694">
    <property type="entry name" value="Immunoregulatory_rcpt-like"/>
</dbReference>
<feature type="compositionally biased region" description="Basic and acidic residues" evidence="5">
    <location>
        <begin position="760"/>
        <end position="772"/>
    </location>
</feature>
<accession>A0A7M5VDK2</accession>
<feature type="compositionally biased region" description="Pro residues" evidence="5">
    <location>
        <begin position="594"/>
        <end position="614"/>
    </location>
</feature>
<feature type="compositionally biased region" description="Acidic residues" evidence="5">
    <location>
        <begin position="773"/>
        <end position="783"/>
    </location>
</feature>
<name>A0A7M5VDK2_9CNID</name>
<keyword evidence="7" id="KW-0732">Signal</keyword>
<evidence type="ECO:0000256" key="7">
    <source>
        <dbReference type="SAM" id="SignalP"/>
    </source>
</evidence>
<evidence type="ECO:0008006" key="10">
    <source>
        <dbReference type="Google" id="ProtNLM"/>
    </source>
</evidence>
<feature type="chain" id="PRO_5029481870" description="Cnidarian restricted protein" evidence="7">
    <location>
        <begin position="27"/>
        <end position="808"/>
    </location>
</feature>
<dbReference type="AlphaFoldDB" id="A0A7M5VDK2"/>
<evidence type="ECO:0000313" key="8">
    <source>
        <dbReference type="EnsemblMetazoa" id="CLYHEMP008742.1"/>
    </source>
</evidence>
<keyword evidence="9" id="KW-1185">Reference proteome</keyword>
<dbReference type="GeneID" id="136797727"/>
<feature type="signal peptide" evidence="7">
    <location>
        <begin position="1"/>
        <end position="26"/>
    </location>
</feature>
<protein>
    <recommendedName>
        <fullName evidence="10">Cnidarian restricted protein</fullName>
    </recommendedName>
</protein>